<dbReference type="OrthoDB" id="3565477at2759"/>
<protein>
    <recommendedName>
        <fullName evidence="4">CBM-cenC domain-containing protein</fullName>
    </recommendedName>
</protein>
<feature type="region of interest" description="Disordered" evidence="2">
    <location>
        <begin position="574"/>
        <end position="620"/>
    </location>
</feature>
<dbReference type="Proteomes" id="UP000247810">
    <property type="component" value="Unassembled WGS sequence"/>
</dbReference>
<dbReference type="EMBL" id="KZ826033">
    <property type="protein sequence ID" value="PYH89362.1"/>
    <property type="molecule type" value="Genomic_DNA"/>
</dbReference>
<evidence type="ECO:0000256" key="2">
    <source>
        <dbReference type="SAM" id="MobiDB-lite"/>
    </source>
</evidence>
<dbReference type="Pfam" id="PF02018">
    <property type="entry name" value="CBM_4_9"/>
    <property type="match status" value="1"/>
</dbReference>
<sequence length="721" mass="72762">MKAQWMARGAVLLTALAPGTHALTILVPEATTTLTAEVSVTTSTVVSCSTTTNVVQNPSFEDGFTDWGYASGTTGSVVAGDAPDGSYYLESSGSQTRAGILFYQYLENMESGSTYTASLDWRVKPNSEGAALSCRLYWYMNSFGSSIGSTSATVTSSGMQWTTFSTTFTPTSSGQHLLEIYSYCQQSTAVYTGNAIDIDNIQMSNGQAITSCSTSTMTVTITPTPSVATSTVVTTSVPALTSSAVVLSSSSAVQVASSAVSSAAVSSAVSSAVPSSVAPSSVASSPVASSRAASTSVASTLIASSPVASSRAASSPTLSTPVTSSPAVLVPHRSSTAAVLSSSSAVSFTPVAPSSRAIPSSRASVPSVPSSRPKPSSSGLVPSLSAIRTSPLIRPTPIRSPVASSFSQRVRPSSIPVPPYSSARISPAHPAGISNISHVSPGATHPAGGSTISTGTPPQLTTSTVLTTRTATITACPSSITDCPARSKTTFLTTETLVVSTTVCPLTEIPTAVPTAGPDTEEHTTSTVLTTRTSTITACPTTVPNCPASAKSTYVTTETLVVSSTVYLVTPAHSAGSTESSTGAGKAAGAGAGTPPQRINPSAKTEIIDPGAPHATGEPSIKTVTVTETKKASTLFLTKTVFIETCSGITKTITKVVPTSDANPNPEVALTTLATAPYPIQTHGFSGGHGNGNGTTTAVPSSRGAKLRLSTGAVPSRTPVA</sequence>
<keyword evidence="3" id="KW-0732">Signal</keyword>
<keyword evidence="1" id="KW-0378">Hydrolase</keyword>
<evidence type="ECO:0000313" key="5">
    <source>
        <dbReference type="EMBL" id="PYH89362.1"/>
    </source>
</evidence>
<keyword evidence="6" id="KW-1185">Reference proteome</keyword>
<dbReference type="AlphaFoldDB" id="A0A319EE81"/>
<feature type="domain" description="CBM-cenC" evidence="4">
    <location>
        <begin position="53"/>
        <end position="174"/>
    </location>
</feature>
<dbReference type="SUPFAM" id="SSF49785">
    <property type="entry name" value="Galactose-binding domain-like"/>
    <property type="match status" value="1"/>
</dbReference>
<dbReference type="GO" id="GO:0016798">
    <property type="term" value="F:hydrolase activity, acting on glycosyl bonds"/>
    <property type="evidence" value="ECO:0007669"/>
    <property type="project" value="InterPro"/>
</dbReference>
<feature type="region of interest" description="Disordered" evidence="2">
    <location>
        <begin position="350"/>
        <end position="459"/>
    </location>
</feature>
<feature type="compositionally biased region" description="Low complexity" evidence="2">
    <location>
        <begin position="574"/>
        <end position="585"/>
    </location>
</feature>
<dbReference type="InterPro" id="IPR008979">
    <property type="entry name" value="Galactose-bd-like_sf"/>
</dbReference>
<proteinExistence type="predicted"/>
<feature type="signal peptide" evidence="3">
    <location>
        <begin position="1"/>
        <end position="22"/>
    </location>
</feature>
<feature type="compositionally biased region" description="Polar residues" evidence="2">
    <location>
        <begin position="402"/>
        <end position="411"/>
    </location>
</feature>
<dbReference type="Gene3D" id="2.60.120.260">
    <property type="entry name" value="Galactose-binding domain-like"/>
    <property type="match status" value="1"/>
</dbReference>
<gene>
    <name evidence="5" type="ORF">BO71DRAFT_444623</name>
</gene>
<organism evidence="5 6">
    <name type="scientific">Aspergillus ellipticus CBS 707.79</name>
    <dbReference type="NCBI Taxonomy" id="1448320"/>
    <lineage>
        <taxon>Eukaryota</taxon>
        <taxon>Fungi</taxon>
        <taxon>Dikarya</taxon>
        <taxon>Ascomycota</taxon>
        <taxon>Pezizomycotina</taxon>
        <taxon>Eurotiomycetes</taxon>
        <taxon>Eurotiomycetidae</taxon>
        <taxon>Eurotiales</taxon>
        <taxon>Aspergillaceae</taxon>
        <taxon>Aspergillus</taxon>
        <taxon>Aspergillus subgen. Circumdati</taxon>
    </lineage>
</organism>
<dbReference type="InterPro" id="IPR003305">
    <property type="entry name" value="CenC_carb-bd"/>
</dbReference>
<evidence type="ECO:0000259" key="4">
    <source>
        <dbReference type="Pfam" id="PF02018"/>
    </source>
</evidence>
<feature type="compositionally biased region" description="Low complexity" evidence="2">
    <location>
        <begin position="350"/>
        <end position="378"/>
    </location>
</feature>
<reference evidence="5 6" key="1">
    <citation type="submission" date="2018-02" db="EMBL/GenBank/DDBJ databases">
        <title>The genomes of Aspergillus section Nigri reveals drivers in fungal speciation.</title>
        <authorList>
            <consortium name="DOE Joint Genome Institute"/>
            <person name="Vesth T.C."/>
            <person name="Nybo J."/>
            <person name="Theobald S."/>
            <person name="Brandl J."/>
            <person name="Frisvad J.C."/>
            <person name="Nielsen K.F."/>
            <person name="Lyhne E.K."/>
            <person name="Kogle M.E."/>
            <person name="Kuo A."/>
            <person name="Riley R."/>
            <person name="Clum A."/>
            <person name="Nolan M."/>
            <person name="Lipzen A."/>
            <person name="Salamov A."/>
            <person name="Henrissat B."/>
            <person name="Wiebenga A."/>
            <person name="De vries R.P."/>
            <person name="Grigoriev I.V."/>
            <person name="Mortensen U.H."/>
            <person name="Andersen M.R."/>
            <person name="Baker S.E."/>
        </authorList>
    </citation>
    <scope>NUCLEOTIDE SEQUENCE [LARGE SCALE GENOMIC DNA]</scope>
    <source>
        <strain evidence="5 6">CBS 707.79</strain>
    </source>
</reference>
<feature type="chain" id="PRO_5016341542" description="CBM-cenC domain-containing protein" evidence="3">
    <location>
        <begin position="23"/>
        <end position="721"/>
    </location>
</feature>
<name>A0A319EE81_9EURO</name>
<evidence type="ECO:0000313" key="6">
    <source>
        <dbReference type="Proteomes" id="UP000247810"/>
    </source>
</evidence>
<dbReference type="VEuPathDB" id="FungiDB:BO71DRAFT_444623"/>
<accession>A0A319EE81</accession>
<evidence type="ECO:0000256" key="3">
    <source>
        <dbReference type="SAM" id="SignalP"/>
    </source>
</evidence>
<evidence type="ECO:0000256" key="1">
    <source>
        <dbReference type="ARBA" id="ARBA00022801"/>
    </source>
</evidence>
<feature type="region of interest" description="Disordered" evidence="2">
    <location>
        <begin position="683"/>
        <end position="721"/>
    </location>
</feature>